<organism evidence="1 2">
    <name type="scientific">Caballeronia sordidicola</name>
    <name type="common">Burkholderia sordidicola</name>
    <dbReference type="NCBI Taxonomy" id="196367"/>
    <lineage>
        <taxon>Bacteria</taxon>
        <taxon>Pseudomonadati</taxon>
        <taxon>Pseudomonadota</taxon>
        <taxon>Betaproteobacteria</taxon>
        <taxon>Burkholderiales</taxon>
        <taxon>Burkholderiaceae</taxon>
        <taxon>Caballeronia</taxon>
    </lineage>
</organism>
<dbReference type="Proteomes" id="UP000195221">
    <property type="component" value="Unassembled WGS sequence"/>
</dbReference>
<dbReference type="EMBL" id="NBTZ01000009">
    <property type="protein sequence ID" value="OTP79439.1"/>
    <property type="molecule type" value="Genomic_DNA"/>
</dbReference>
<sequence length="39" mass="4086">MYVTRTPAEVLSGHTAVVWLDGKSGCVAVSHCVPISKDA</sequence>
<evidence type="ECO:0000313" key="1">
    <source>
        <dbReference type="EMBL" id="OTP79439.1"/>
    </source>
</evidence>
<reference evidence="1 2" key="1">
    <citation type="submission" date="2017-03" db="EMBL/GenBank/DDBJ databases">
        <title>Genome analysis of strain PAMC 26577.</title>
        <authorList>
            <person name="Oh H.-M."/>
            <person name="Yang J.-A."/>
        </authorList>
    </citation>
    <scope>NUCLEOTIDE SEQUENCE [LARGE SCALE GENOMIC DNA]</scope>
    <source>
        <strain evidence="1 2">PAMC 26577</strain>
    </source>
</reference>
<proteinExistence type="predicted"/>
<accession>A0A242N6X5</accession>
<comment type="caution">
    <text evidence="1">The sequence shown here is derived from an EMBL/GenBank/DDBJ whole genome shotgun (WGS) entry which is preliminary data.</text>
</comment>
<evidence type="ECO:0000313" key="2">
    <source>
        <dbReference type="Proteomes" id="UP000195221"/>
    </source>
</evidence>
<dbReference type="AlphaFoldDB" id="A0A242N6X5"/>
<gene>
    <name evidence="1" type="ORF">PAMC26577_00830</name>
</gene>
<name>A0A242N6X5_CABSO</name>
<protein>
    <submittedName>
        <fullName evidence="1">Uncharacterized protein</fullName>
    </submittedName>
</protein>